<keyword evidence="4" id="KW-0597">Phosphoprotein</keyword>
<dbReference type="InterPro" id="IPR036890">
    <property type="entry name" value="HATPase_C_sf"/>
</dbReference>
<dbReference type="Gene3D" id="6.10.340.10">
    <property type="match status" value="1"/>
</dbReference>
<feature type="domain" description="Histidine kinase" evidence="12">
    <location>
        <begin position="375"/>
        <end position="587"/>
    </location>
</feature>
<evidence type="ECO:0000256" key="6">
    <source>
        <dbReference type="ARBA" id="ARBA00022692"/>
    </source>
</evidence>
<dbReference type="Pfam" id="PF02518">
    <property type="entry name" value="HATPase_c"/>
    <property type="match status" value="1"/>
</dbReference>
<evidence type="ECO:0000313" key="15">
    <source>
        <dbReference type="Proteomes" id="UP001589627"/>
    </source>
</evidence>
<proteinExistence type="predicted"/>
<evidence type="ECO:0000256" key="8">
    <source>
        <dbReference type="ARBA" id="ARBA00022989"/>
    </source>
</evidence>
<feature type="domain" description="HAMP" evidence="13">
    <location>
        <begin position="315"/>
        <end position="367"/>
    </location>
</feature>
<evidence type="ECO:0000259" key="12">
    <source>
        <dbReference type="PROSITE" id="PS50109"/>
    </source>
</evidence>
<evidence type="ECO:0000256" key="1">
    <source>
        <dbReference type="ARBA" id="ARBA00000085"/>
    </source>
</evidence>
<comment type="subcellular location">
    <subcellularLocation>
        <location evidence="2">Cell membrane</location>
    </subcellularLocation>
</comment>
<dbReference type="InterPro" id="IPR036097">
    <property type="entry name" value="HisK_dim/P_sf"/>
</dbReference>
<dbReference type="InterPro" id="IPR050736">
    <property type="entry name" value="Sensor_HK_Regulatory"/>
</dbReference>
<dbReference type="SMART" id="SM00388">
    <property type="entry name" value="HisKA"/>
    <property type="match status" value="1"/>
</dbReference>
<dbReference type="SUPFAM" id="SSF158472">
    <property type="entry name" value="HAMP domain-like"/>
    <property type="match status" value="1"/>
</dbReference>
<evidence type="ECO:0000256" key="9">
    <source>
        <dbReference type="ARBA" id="ARBA00023012"/>
    </source>
</evidence>
<dbReference type="PROSITE" id="PS50885">
    <property type="entry name" value="HAMP"/>
    <property type="match status" value="1"/>
</dbReference>
<accession>A0ABV5YUT7</accession>
<dbReference type="EMBL" id="JBHLZP010000585">
    <property type="protein sequence ID" value="MFB9838841.1"/>
    <property type="molecule type" value="Genomic_DNA"/>
</dbReference>
<keyword evidence="6 11" id="KW-0812">Transmembrane</keyword>
<keyword evidence="5" id="KW-0808">Transferase</keyword>
<keyword evidence="9" id="KW-0902">Two-component regulatory system</keyword>
<keyword evidence="8 11" id="KW-1133">Transmembrane helix</keyword>
<dbReference type="InterPro" id="IPR003660">
    <property type="entry name" value="HAMP_dom"/>
</dbReference>
<feature type="region of interest" description="Disordered" evidence="10">
    <location>
        <begin position="85"/>
        <end position="113"/>
    </location>
</feature>
<dbReference type="PRINTS" id="PR00344">
    <property type="entry name" value="BCTRLSENSOR"/>
</dbReference>
<name>A0ABV5YUT7_9ACTN</name>
<keyword evidence="11" id="KW-0472">Membrane</keyword>
<keyword evidence="7 14" id="KW-0418">Kinase</keyword>
<evidence type="ECO:0000259" key="13">
    <source>
        <dbReference type="PROSITE" id="PS50885"/>
    </source>
</evidence>
<dbReference type="Gene3D" id="1.10.287.130">
    <property type="match status" value="1"/>
</dbReference>
<dbReference type="EC" id="2.7.13.3" evidence="3"/>
<dbReference type="PROSITE" id="PS50109">
    <property type="entry name" value="HIS_KIN"/>
    <property type="match status" value="1"/>
</dbReference>
<dbReference type="SUPFAM" id="SSF55874">
    <property type="entry name" value="ATPase domain of HSP90 chaperone/DNA topoisomerase II/histidine kinase"/>
    <property type="match status" value="1"/>
</dbReference>
<dbReference type="InterPro" id="IPR003661">
    <property type="entry name" value="HisK_dim/P_dom"/>
</dbReference>
<comment type="catalytic activity">
    <reaction evidence="1">
        <text>ATP + protein L-histidine = ADP + protein N-phospho-L-histidine.</text>
        <dbReference type="EC" id="2.7.13.3"/>
    </reaction>
</comment>
<dbReference type="Proteomes" id="UP001589627">
    <property type="component" value="Unassembled WGS sequence"/>
</dbReference>
<evidence type="ECO:0000256" key="7">
    <source>
        <dbReference type="ARBA" id="ARBA00022777"/>
    </source>
</evidence>
<dbReference type="Pfam" id="PF00672">
    <property type="entry name" value="HAMP"/>
    <property type="match status" value="1"/>
</dbReference>
<dbReference type="RefSeq" id="WP_378211930.1">
    <property type="nucleotide sequence ID" value="NZ_JBHLZP010000585.1"/>
</dbReference>
<dbReference type="InterPro" id="IPR005467">
    <property type="entry name" value="His_kinase_dom"/>
</dbReference>
<evidence type="ECO:0000313" key="14">
    <source>
        <dbReference type="EMBL" id="MFB9838841.1"/>
    </source>
</evidence>
<dbReference type="CDD" id="cd00082">
    <property type="entry name" value="HisKA"/>
    <property type="match status" value="1"/>
</dbReference>
<dbReference type="SUPFAM" id="SSF47384">
    <property type="entry name" value="Homodimeric domain of signal transducing histidine kinase"/>
    <property type="match status" value="1"/>
</dbReference>
<dbReference type="SMART" id="SM00304">
    <property type="entry name" value="HAMP"/>
    <property type="match status" value="1"/>
</dbReference>
<gene>
    <name evidence="14" type="ORF">ACFFNX_42515</name>
</gene>
<evidence type="ECO:0000256" key="11">
    <source>
        <dbReference type="SAM" id="Phobius"/>
    </source>
</evidence>
<sequence>MPWSRSLLTRLLAISVLVAVGSVTTTAWLATRTTTEALRHQQAQAVTDDAGTYNELVGYAATHRSWDGVGPTVARLARGTGHRVTLTTQERRPIADSSKSGGPPPAGTPTVVDPLAVDPVLVPAAADRIDPRAVGPFRLTADERTTLLRSAERVLRCIRGRTGSGAIEQDPNGRPHVSSSSDVLNTYCGTPELDEPVKTERRALQGLNTMVDACLAGQKLSGVILNPDLSWVVLPRKRPKPSLAAQVDAQIRGCLAQSRREQLTPYVSPSALLFIGGSQGSTPSFVLSSGGRSRVIGVVALVLLLTVAITVLAGVRLVRPLRALTEAAQRITGGDLATKVKVGGRDEIGRLASAFNDMAEARARMEALRKTMVSDIAHELRTPLSNVRGWLEATEDGLTRPDEQLISSLLEEALLLQRIIDDLQDLAMADAGRLRLCPEDVRLHDVLAQVAAAHRARSDEAGVTLTVRADDDVDVHADPVRLRQAVGNLVSNALRHTPPGGTITVHGRRDGQWISIDVTDTGTGIDPSDLPHVFDRFWRAEKSRTRQAGGSGLGLPIVRKLAEAHGGTVTAASEPGRGSAFTVRLPA</sequence>
<evidence type="ECO:0000256" key="4">
    <source>
        <dbReference type="ARBA" id="ARBA00022553"/>
    </source>
</evidence>
<organism evidence="14 15">
    <name type="scientific">Actinoallomurus acaciae</name>
    <dbReference type="NCBI Taxonomy" id="502577"/>
    <lineage>
        <taxon>Bacteria</taxon>
        <taxon>Bacillati</taxon>
        <taxon>Actinomycetota</taxon>
        <taxon>Actinomycetes</taxon>
        <taxon>Streptosporangiales</taxon>
        <taxon>Thermomonosporaceae</taxon>
        <taxon>Actinoallomurus</taxon>
    </lineage>
</organism>
<dbReference type="GO" id="GO:0016301">
    <property type="term" value="F:kinase activity"/>
    <property type="evidence" value="ECO:0007669"/>
    <property type="project" value="UniProtKB-KW"/>
</dbReference>
<dbReference type="CDD" id="cd06225">
    <property type="entry name" value="HAMP"/>
    <property type="match status" value="1"/>
</dbReference>
<evidence type="ECO:0000256" key="2">
    <source>
        <dbReference type="ARBA" id="ARBA00004236"/>
    </source>
</evidence>
<protein>
    <recommendedName>
        <fullName evidence="3">histidine kinase</fullName>
        <ecNumber evidence="3">2.7.13.3</ecNumber>
    </recommendedName>
</protein>
<dbReference type="Pfam" id="PF00512">
    <property type="entry name" value="HisKA"/>
    <property type="match status" value="1"/>
</dbReference>
<reference evidence="14 15" key="1">
    <citation type="submission" date="2024-09" db="EMBL/GenBank/DDBJ databases">
        <authorList>
            <person name="Sun Q."/>
            <person name="Mori K."/>
        </authorList>
    </citation>
    <scope>NUCLEOTIDE SEQUENCE [LARGE SCALE GENOMIC DNA]</scope>
    <source>
        <strain evidence="14 15">TBRC 0563</strain>
    </source>
</reference>
<comment type="caution">
    <text evidence="14">The sequence shown here is derived from an EMBL/GenBank/DDBJ whole genome shotgun (WGS) entry which is preliminary data.</text>
</comment>
<dbReference type="Gene3D" id="3.30.565.10">
    <property type="entry name" value="Histidine kinase-like ATPase, C-terminal domain"/>
    <property type="match status" value="1"/>
</dbReference>
<dbReference type="SMART" id="SM00387">
    <property type="entry name" value="HATPase_c"/>
    <property type="match status" value="1"/>
</dbReference>
<dbReference type="InterPro" id="IPR004358">
    <property type="entry name" value="Sig_transdc_His_kin-like_C"/>
</dbReference>
<dbReference type="InterPro" id="IPR003594">
    <property type="entry name" value="HATPase_dom"/>
</dbReference>
<evidence type="ECO:0000256" key="10">
    <source>
        <dbReference type="SAM" id="MobiDB-lite"/>
    </source>
</evidence>
<evidence type="ECO:0000256" key="3">
    <source>
        <dbReference type="ARBA" id="ARBA00012438"/>
    </source>
</evidence>
<dbReference type="CDD" id="cd00075">
    <property type="entry name" value="HATPase"/>
    <property type="match status" value="1"/>
</dbReference>
<evidence type="ECO:0000256" key="5">
    <source>
        <dbReference type="ARBA" id="ARBA00022679"/>
    </source>
</evidence>
<keyword evidence="15" id="KW-1185">Reference proteome</keyword>
<feature type="transmembrane region" description="Helical" evidence="11">
    <location>
        <begin position="295"/>
        <end position="315"/>
    </location>
</feature>
<dbReference type="PANTHER" id="PTHR43711">
    <property type="entry name" value="TWO-COMPONENT HISTIDINE KINASE"/>
    <property type="match status" value="1"/>
</dbReference>
<dbReference type="PANTHER" id="PTHR43711:SF1">
    <property type="entry name" value="HISTIDINE KINASE 1"/>
    <property type="match status" value="1"/>
</dbReference>